<accession>A0A3P8JSB0</accession>
<organism evidence="8 9">
    <name type="scientific">Raoultella terrigena</name>
    <name type="common">Klebsiella terrigena</name>
    <dbReference type="NCBI Taxonomy" id="577"/>
    <lineage>
        <taxon>Bacteria</taxon>
        <taxon>Pseudomonadati</taxon>
        <taxon>Pseudomonadota</taxon>
        <taxon>Gammaproteobacteria</taxon>
        <taxon>Enterobacterales</taxon>
        <taxon>Enterobacteriaceae</taxon>
        <taxon>Klebsiella/Raoultella group</taxon>
        <taxon>Raoultella</taxon>
    </lineage>
</organism>
<dbReference type="EMBL" id="LR131271">
    <property type="protein sequence ID" value="VDR29938.1"/>
    <property type="molecule type" value="Genomic_DNA"/>
</dbReference>
<gene>
    <name evidence="8" type="primary">osmY_3</name>
    <name evidence="8" type="ORF">NCTC13098_06364</name>
</gene>
<comment type="subcellular location">
    <subcellularLocation>
        <location evidence="1">Periplasm</location>
    </subcellularLocation>
</comment>
<evidence type="ECO:0000313" key="9">
    <source>
        <dbReference type="Proteomes" id="UP000274346"/>
    </source>
</evidence>
<dbReference type="Pfam" id="PF04972">
    <property type="entry name" value="BON"/>
    <property type="match status" value="2"/>
</dbReference>
<proteinExistence type="predicted"/>
<evidence type="ECO:0000313" key="8">
    <source>
        <dbReference type="EMBL" id="VDR29938.1"/>
    </source>
</evidence>
<evidence type="ECO:0000256" key="3">
    <source>
        <dbReference type="ARBA" id="ARBA00022737"/>
    </source>
</evidence>
<evidence type="ECO:0000256" key="2">
    <source>
        <dbReference type="ARBA" id="ARBA00022729"/>
    </source>
</evidence>
<dbReference type="KEGG" id="rtg:NCTC13098_06364"/>
<dbReference type="InterPro" id="IPR014004">
    <property type="entry name" value="Transpt-assoc_nodulatn_dom_bac"/>
</dbReference>
<keyword evidence="2 6" id="KW-0732">Signal</keyword>
<evidence type="ECO:0000259" key="7">
    <source>
        <dbReference type="PROSITE" id="PS50914"/>
    </source>
</evidence>
<dbReference type="InterPro" id="IPR007055">
    <property type="entry name" value="BON_dom"/>
</dbReference>
<dbReference type="FunFam" id="3.30.1340.30:FF:000001">
    <property type="entry name" value="Molecular chaperone OsmY"/>
    <property type="match status" value="2"/>
</dbReference>
<dbReference type="Gene3D" id="3.30.1340.30">
    <property type="match status" value="2"/>
</dbReference>
<dbReference type="Proteomes" id="UP000274346">
    <property type="component" value="Chromosome"/>
</dbReference>
<protein>
    <recommendedName>
        <fullName evidence="5">Osmotically-inducible protein Y</fullName>
    </recommendedName>
</protein>
<keyword evidence="4" id="KW-0574">Periplasm</keyword>
<feature type="domain" description="BON" evidence="7">
    <location>
        <begin position="57"/>
        <end position="125"/>
    </location>
</feature>
<dbReference type="SMART" id="SM00749">
    <property type="entry name" value="BON"/>
    <property type="match status" value="2"/>
</dbReference>
<feature type="domain" description="BON" evidence="7">
    <location>
        <begin position="136"/>
        <end position="203"/>
    </location>
</feature>
<dbReference type="GO" id="GO:0042597">
    <property type="term" value="C:periplasmic space"/>
    <property type="evidence" value="ECO:0007669"/>
    <property type="project" value="UniProtKB-SubCell"/>
</dbReference>
<dbReference type="InterPro" id="IPR051686">
    <property type="entry name" value="Lipoprotein_DolP"/>
</dbReference>
<reference evidence="8 9" key="1">
    <citation type="submission" date="2018-12" db="EMBL/GenBank/DDBJ databases">
        <authorList>
            <consortium name="Pathogen Informatics"/>
        </authorList>
    </citation>
    <scope>NUCLEOTIDE SEQUENCE [LARGE SCALE GENOMIC DNA]</scope>
    <source>
        <strain evidence="8 9">NCTC13098</strain>
    </source>
</reference>
<dbReference type="NCBIfam" id="NF007858">
    <property type="entry name" value="PRK10568.1"/>
    <property type="match status" value="1"/>
</dbReference>
<evidence type="ECO:0000256" key="4">
    <source>
        <dbReference type="ARBA" id="ARBA00022764"/>
    </source>
</evidence>
<dbReference type="AlphaFoldDB" id="A0A3P8JSB0"/>
<evidence type="ECO:0000256" key="6">
    <source>
        <dbReference type="SAM" id="SignalP"/>
    </source>
</evidence>
<dbReference type="PANTHER" id="PTHR34606:SF11">
    <property type="entry name" value="OSMOTICALLY-INDUCIBLE PROTEIN Y"/>
    <property type="match status" value="1"/>
</dbReference>
<dbReference type="RefSeq" id="WP_128879114.1">
    <property type="nucleotide sequence ID" value="NZ_JADCSX010000014.1"/>
</dbReference>
<sequence>MTRRKNTSRLLALFLGSAMISASAYADNSTTDSAKSVANSAGQAVDSSMNKVGDFMDDSTITARVKAALIDDKSIRSTDISVKTENKTVTLSGSVESTGQKEQAIRIAKEVKGVSTVNDKLSVANEQPASLKGYAGDTAITSEIKAKLLADDIVPSRKVTVETSAGTVRLSGTVASRQQAERAVEIAKAVTGVKTVKNDLSVQ</sequence>
<keyword evidence="3" id="KW-0677">Repeat</keyword>
<dbReference type="PANTHER" id="PTHR34606">
    <property type="entry name" value="BON DOMAIN-CONTAINING PROTEIN"/>
    <property type="match status" value="1"/>
</dbReference>
<feature type="signal peptide" evidence="6">
    <location>
        <begin position="1"/>
        <end position="26"/>
    </location>
</feature>
<name>A0A3P8JSB0_RAOTE</name>
<dbReference type="PROSITE" id="PS50914">
    <property type="entry name" value="BON"/>
    <property type="match status" value="2"/>
</dbReference>
<feature type="chain" id="PRO_5018329469" description="Osmotically-inducible protein Y" evidence="6">
    <location>
        <begin position="27"/>
        <end position="203"/>
    </location>
</feature>
<evidence type="ECO:0000256" key="1">
    <source>
        <dbReference type="ARBA" id="ARBA00004418"/>
    </source>
</evidence>
<evidence type="ECO:0000256" key="5">
    <source>
        <dbReference type="ARBA" id="ARBA00070588"/>
    </source>
</evidence>